<comment type="function">
    <text evidence="2">Binds to DNA and alters its conformation. May be involved in regulation of gene expression, nucleoid organization and DNA protection.</text>
</comment>
<dbReference type="InterPro" id="IPR004401">
    <property type="entry name" value="YbaB/EbfC"/>
</dbReference>
<dbReference type="PANTHER" id="PTHR33449:SF1">
    <property type="entry name" value="NUCLEOID-ASSOCIATED PROTEIN YBAB"/>
    <property type="match status" value="1"/>
</dbReference>
<accession>A0A7V4DW66</accession>
<comment type="caution">
    <text evidence="4">The sequence shown here is derived from an EMBL/GenBank/DDBJ whole genome shotgun (WGS) entry which is preliminary data.</text>
</comment>
<dbReference type="GO" id="GO:0005829">
    <property type="term" value="C:cytosol"/>
    <property type="evidence" value="ECO:0007669"/>
    <property type="project" value="TreeGrafter"/>
</dbReference>
<evidence type="ECO:0000256" key="1">
    <source>
        <dbReference type="ARBA" id="ARBA00023125"/>
    </source>
</evidence>
<protein>
    <recommendedName>
        <fullName evidence="2">Nucleoid-associated protein ENU78_00260</fullName>
    </recommendedName>
</protein>
<organism evidence="4">
    <name type="scientific">Dictyoglomus thermophilum</name>
    <dbReference type="NCBI Taxonomy" id="14"/>
    <lineage>
        <taxon>Bacteria</taxon>
        <taxon>Pseudomonadati</taxon>
        <taxon>Dictyoglomota</taxon>
        <taxon>Dictyoglomia</taxon>
        <taxon>Dictyoglomales</taxon>
        <taxon>Dictyoglomaceae</taxon>
        <taxon>Dictyoglomus</taxon>
    </lineage>
</organism>
<dbReference type="Gene3D" id="3.30.1310.10">
    <property type="entry name" value="Nucleoid-associated protein YbaB-like domain"/>
    <property type="match status" value="1"/>
</dbReference>
<evidence type="ECO:0000256" key="3">
    <source>
        <dbReference type="SAM" id="MobiDB-lite"/>
    </source>
</evidence>
<sequence length="104" mass="11389">MKNPFEAMKQLKKLQEKMAKIEEELEQTLVEGTAGGGVVKIIMNAKEEIKEVKIDPEVVNKDEVDILEDLIAAALRDALTKAKEKSAEKMGSLADGLPLPPGLF</sequence>
<keyword evidence="1 2" id="KW-0238">DNA-binding</keyword>
<dbReference type="EMBL" id="DTDV01000001">
    <property type="protein sequence ID" value="HGK22879.1"/>
    <property type="molecule type" value="Genomic_DNA"/>
</dbReference>
<keyword evidence="2" id="KW-0963">Cytoplasm</keyword>
<comment type="subcellular location">
    <subcellularLocation>
        <location evidence="2">Cytoplasm</location>
        <location evidence="2">Nucleoid</location>
    </subcellularLocation>
</comment>
<dbReference type="GO" id="GO:0043590">
    <property type="term" value="C:bacterial nucleoid"/>
    <property type="evidence" value="ECO:0007669"/>
    <property type="project" value="UniProtKB-UniRule"/>
</dbReference>
<dbReference type="PANTHER" id="PTHR33449">
    <property type="entry name" value="NUCLEOID-ASSOCIATED PROTEIN YBAB"/>
    <property type="match status" value="1"/>
</dbReference>
<proteinExistence type="inferred from homology"/>
<comment type="similarity">
    <text evidence="2">Belongs to the YbaB/EbfC family.</text>
</comment>
<comment type="subunit">
    <text evidence="2">Homodimer.</text>
</comment>
<dbReference type="AlphaFoldDB" id="A0A7V4DW66"/>
<dbReference type="OMA" id="MGNMMKQ"/>
<gene>
    <name evidence="4" type="ORF">ENU78_00260</name>
</gene>
<name>A0A7V4DW66_DICTH</name>
<dbReference type="SMR" id="A0A7V4DW66"/>
<dbReference type="InterPro" id="IPR036894">
    <property type="entry name" value="YbaB-like_sf"/>
</dbReference>
<dbReference type="FunFam" id="3.30.1310.10:FF:000015">
    <property type="entry name" value="Nucleoid-associated protein DICTH_1981"/>
    <property type="match status" value="1"/>
</dbReference>
<dbReference type="RefSeq" id="WP_012547809.1">
    <property type="nucleotide sequence ID" value="NZ_VTFL01000001.1"/>
</dbReference>
<evidence type="ECO:0000313" key="4">
    <source>
        <dbReference type="EMBL" id="HGK22879.1"/>
    </source>
</evidence>
<dbReference type="Pfam" id="PF02575">
    <property type="entry name" value="YbaB_DNA_bd"/>
    <property type="match status" value="1"/>
</dbReference>
<reference evidence="4" key="1">
    <citation type="journal article" date="2020" name="mSystems">
        <title>Genome- and Community-Level Interaction Insights into Carbon Utilization and Element Cycling Functions of Hydrothermarchaeota in Hydrothermal Sediment.</title>
        <authorList>
            <person name="Zhou Z."/>
            <person name="Liu Y."/>
            <person name="Xu W."/>
            <person name="Pan J."/>
            <person name="Luo Z.H."/>
            <person name="Li M."/>
        </authorList>
    </citation>
    <scope>NUCLEOTIDE SEQUENCE [LARGE SCALE GENOMIC DNA]</scope>
    <source>
        <strain evidence="4">SpSt-70</strain>
    </source>
</reference>
<evidence type="ECO:0000256" key="2">
    <source>
        <dbReference type="HAMAP-Rule" id="MF_00274"/>
    </source>
</evidence>
<dbReference type="SUPFAM" id="SSF82607">
    <property type="entry name" value="YbaB-like"/>
    <property type="match status" value="1"/>
</dbReference>
<feature type="region of interest" description="Disordered" evidence="3">
    <location>
        <begin position="85"/>
        <end position="104"/>
    </location>
</feature>
<dbReference type="NCBIfam" id="TIGR00103">
    <property type="entry name" value="DNA_YbaB_EbfC"/>
    <property type="match status" value="1"/>
</dbReference>
<dbReference type="GO" id="GO:0003677">
    <property type="term" value="F:DNA binding"/>
    <property type="evidence" value="ECO:0007669"/>
    <property type="project" value="UniProtKB-UniRule"/>
</dbReference>
<dbReference type="HAMAP" id="MF_00274">
    <property type="entry name" value="DNA_YbaB_EbfC"/>
    <property type="match status" value="1"/>
</dbReference>
<dbReference type="PIRSF" id="PIRSF004555">
    <property type="entry name" value="UCP004555"/>
    <property type="match status" value="1"/>
</dbReference>